<evidence type="ECO:0000313" key="5">
    <source>
        <dbReference type="Proteomes" id="UP000292445"/>
    </source>
</evidence>
<organism evidence="4 5">
    <name type="scientific">Pigmentiphaga kullae</name>
    <dbReference type="NCBI Taxonomy" id="151784"/>
    <lineage>
        <taxon>Bacteria</taxon>
        <taxon>Pseudomonadati</taxon>
        <taxon>Pseudomonadota</taxon>
        <taxon>Betaproteobacteria</taxon>
        <taxon>Burkholderiales</taxon>
        <taxon>Alcaligenaceae</taxon>
        <taxon>Pigmentiphaga</taxon>
    </lineage>
</organism>
<dbReference type="RefSeq" id="WP_165404588.1">
    <property type="nucleotide sequence ID" value="NZ_SGXC01000001.1"/>
</dbReference>
<evidence type="ECO:0000256" key="1">
    <source>
        <dbReference type="ARBA" id="ARBA00006174"/>
    </source>
</evidence>
<sequence length="470" mass="49397">MTTTKEKTMPQLTQQLATFIASKKPDDLPPRVIERSKKILTDTSGVMLAGLGSDLCAPLWAYAESARSADGVVVPGTARRYGGEMAAFVCGTLAAALDFDDVVAIMPGHPSAIILGAAICEMQRSRVTGLDLVAAHAVGIEVGGRLGQGITKGHYDRGFHGTGSLGVFSGVATVASLRRLDEGTTCAALGIAASMSSSIRRNFGTMTKPVHSGWAARSAIAAVNMAEAGFSAASDALEGSAGFFEAYGTPESDPSSVAGTLAAPWIIEEPGVGLRKFACYNALQRGMFAVLEVRRQLGLDGSSLRGLTCRMPPGGMQSAVFPEPLTGLQGKFSLEYVLAAGVLDGGYSLGTFSDEAVARPGIKALLGRIRAWEDEACADPDPLAEGGELPGGKGVVEVEAEDVSGKRAVHRITIHPGHPSRELSWGDLREKFLDCTAYGGISREGAERLFAFLRQLELSDDMGSFWRDVR</sequence>
<dbReference type="PANTHER" id="PTHR16943">
    <property type="entry name" value="2-METHYLCITRATE DEHYDRATASE-RELATED"/>
    <property type="match status" value="1"/>
</dbReference>
<dbReference type="PANTHER" id="PTHR16943:SF8">
    <property type="entry name" value="2-METHYLCITRATE DEHYDRATASE"/>
    <property type="match status" value="1"/>
</dbReference>
<dbReference type="InterPro" id="IPR042183">
    <property type="entry name" value="MmgE/PrpD_sf_1"/>
</dbReference>
<dbReference type="GO" id="GO:0016829">
    <property type="term" value="F:lyase activity"/>
    <property type="evidence" value="ECO:0007669"/>
    <property type="project" value="InterPro"/>
</dbReference>
<dbReference type="SUPFAM" id="SSF103378">
    <property type="entry name" value="2-methylcitrate dehydratase PrpD"/>
    <property type="match status" value="1"/>
</dbReference>
<name>A0A4Q7NN69_9BURK</name>
<dbReference type="InterPro" id="IPR045336">
    <property type="entry name" value="MmgE_PrpD_N"/>
</dbReference>
<evidence type="ECO:0000259" key="2">
    <source>
        <dbReference type="Pfam" id="PF03972"/>
    </source>
</evidence>
<dbReference type="Gene3D" id="3.30.1330.120">
    <property type="entry name" value="2-methylcitrate dehydratase PrpD"/>
    <property type="match status" value="1"/>
</dbReference>
<dbReference type="AlphaFoldDB" id="A0A4Q7NN69"/>
<dbReference type="InterPro" id="IPR036148">
    <property type="entry name" value="MmgE/PrpD_sf"/>
</dbReference>
<feature type="domain" description="MmgE/PrpD N-terminal" evidence="2">
    <location>
        <begin position="14"/>
        <end position="250"/>
    </location>
</feature>
<gene>
    <name evidence="4" type="ORF">EV675_2722</name>
</gene>
<dbReference type="Proteomes" id="UP000292445">
    <property type="component" value="Unassembled WGS sequence"/>
</dbReference>
<dbReference type="InterPro" id="IPR042188">
    <property type="entry name" value="MmgE/PrpD_sf_2"/>
</dbReference>
<dbReference type="Gene3D" id="1.10.4100.10">
    <property type="entry name" value="2-methylcitrate dehydratase PrpD"/>
    <property type="match status" value="1"/>
</dbReference>
<reference evidence="4 5" key="1">
    <citation type="submission" date="2019-02" db="EMBL/GenBank/DDBJ databases">
        <title>Genomic Encyclopedia of Type Strains, Phase IV (KMG-IV): sequencing the most valuable type-strain genomes for metagenomic binning, comparative biology and taxonomic classification.</title>
        <authorList>
            <person name="Goeker M."/>
        </authorList>
    </citation>
    <scope>NUCLEOTIDE SEQUENCE [LARGE SCALE GENOMIC DNA]</scope>
    <source>
        <strain evidence="4 5">K24</strain>
    </source>
</reference>
<dbReference type="InterPro" id="IPR005656">
    <property type="entry name" value="MmgE_PrpD"/>
</dbReference>
<keyword evidence="5" id="KW-1185">Reference proteome</keyword>
<evidence type="ECO:0000259" key="3">
    <source>
        <dbReference type="Pfam" id="PF19305"/>
    </source>
</evidence>
<dbReference type="InterPro" id="IPR045337">
    <property type="entry name" value="MmgE_PrpD_C"/>
</dbReference>
<feature type="domain" description="MmgE/PrpD C-terminal" evidence="3">
    <location>
        <begin position="283"/>
        <end position="438"/>
    </location>
</feature>
<dbReference type="Pfam" id="PF19305">
    <property type="entry name" value="MmgE_PrpD_C"/>
    <property type="match status" value="1"/>
</dbReference>
<comment type="similarity">
    <text evidence="1">Belongs to the PrpD family.</text>
</comment>
<proteinExistence type="inferred from homology"/>
<evidence type="ECO:0000313" key="4">
    <source>
        <dbReference type="EMBL" id="RZS86674.1"/>
    </source>
</evidence>
<comment type="caution">
    <text evidence="4">The sequence shown here is derived from an EMBL/GenBank/DDBJ whole genome shotgun (WGS) entry which is preliminary data.</text>
</comment>
<dbReference type="EMBL" id="SGXC01000001">
    <property type="protein sequence ID" value="RZS86674.1"/>
    <property type="molecule type" value="Genomic_DNA"/>
</dbReference>
<accession>A0A4Q7NN69</accession>
<dbReference type="Pfam" id="PF03972">
    <property type="entry name" value="MmgE_PrpD_N"/>
    <property type="match status" value="1"/>
</dbReference>
<protein>
    <submittedName>
        <fullName evidence="4">2-methylcitrate dehydratase PrpD</fullName>
    </submittedName>
</protein>